<dbReference type="AlphaFoldDB" id="A0A0P0XVS8"/>
<proteinExistence type="predicted"/>
<evidence type="ECO:0000313" key="2">
    <source>
        <dbReference type="EMBL" id="BAT11207.1"/>
    </source>
</evidence>
<feature type="compositionally biased region" description="Low complexity" evidence="1">
    <location>
        <begin position="98"/>
        <end position="113"/>
    </location>
</feature>
<reference evidence="3" key="1">
    <citation type="journal article" date="2005" name="Nature">
        <title>The map-based sequence of the rice genome.</title>
        <authorList>
            <consortium name="International rice genome sequencing project (IRGSP)"/>
            <person name="Matsumoto T."/>
            <person name="Wu J."/>
            <person name="Kanamori H."/>
            <person name="Katayose Y."/>
            <person name="Fujisawa M."/>
            <person name="Namiki N."/>
            <person name="Mizuno H."/>
            <person name="Yamamoto K."/>
            <person name="Antonio B.A."/>
            <person name="Baba T."/>
            <person name="Sakata K."/>
            <person name="Nagamura Y."/>
            <person name="Aoki H."/>
            <person name="Arikawa K."/>
            <person name="Arita K."/>
            <person name="Bito T."/>
            <person name="Chiden Y."/>
            <person name="Fujitsuka N."/>
            <person name="Fukunaka R."/>
            <person name="Hamada M."/>
            <person name="Harada C."/>
            <person name="Hayashi A."/>
            <person name="Hijishita S."/>
            <person name="Honda M."/>
            <person name="Hosokawa S."/>
            <person name="Ichikawa Y."/>
            <person name="Idonuma A."/>
            <person name="Iijima M."/>
            <person name="Ikeda M."/>
            <person name="Ikeno M."/>
            <person name="Ito K."/>
            <person name="Ito S."/>
            <person name="Ito T."/>
            <person name="Ito Y."/>
            <person name="Ito Y."/>
            <person name="Iwabuchi A."/>
            <person name="Kamiya K."/>
            <person name="Karasawa W."/>
            <person name="Kurita K."/>
            <person name="Katagiri S."/>
            <person name="Kikuta A."/>
            <person name="Kobayashi H."/>
            <person name="Kobayashi N."/>
            <person name="Machita K."/>
            <person name="Maehara T."/>
            <person name="Masukawa M."/>
            <person name="Mizubayashi T."/>
            <person name="Mukai Y."/>
            <person name="Nagasaki H."/>
            <person name="Nagata Y."/>
            <person name="Naito S."/>
            <person name="Nakashima M."/>
            <person name="Nakama Y."/>
            <person name="Nakamichi Y."/>
            <person name="Nakamura M."/>
            <person name="Meguro A."/>
            <person name="Negishi M."/>
            <person name="Ohta I."/>
            <person name="Ohta T."/>
            <person name="Okamoto M."/>
            <person name="Ono N."/>
            <person name="Saji S."/>
            <person name="Sakaguchi M."/>
            <person name="Sakai K."/>
            <person name="Shibata M."/>
            <person name="Shimokawa T."/>
            <person name="Song J."/>
            <person name="Takazaki Y."/>
            <person name="Terasawa K."/>
            <person name="Tsugane M."/>
            <person name="Tsuji K."/>
            <person name="Ueda S."/>
            <person name="Waki K."/>
            <person name="Yamagata H."/>
            <person name="Yamamoto M."/>
            <person name="Yamamoto S."/>
            <person name="Yamane H."/>
            <person name="Yoshiki S."/>
            <person name="Yoshihara R."/>
            <person name="Yukawa K."/>
            <person name="Zhong H."/>
            <person name="Yano M."/>
            <person name="Yuan Q."/>
            <person name="Ouyang S."/>
            <person name="Liu J."/>
            <person name="Jones K.M."/>
            <person name="Gansberger K."/>
            <person name="Moffat K."/>
            <person name="Hill J."/>
            <person name="Bera J."/>
            <person name="Fadrosh D."/>
            <person name="Jin S."/>
            <person name="Johri S."/>
            <person name="Kim M."/>
            <person name="Overton L."/>
            <person name="Reardon M."/>
            <person name="Tsitrin T."/>
            <person name="Vuong H."/>
            <person name="Weaver B."/>
            <person name="Ciecko A."/>
            <person name="Tallon L."/>
            <person name="Jackson J."/>
            <person name="Pai G."/>
            <person name="Aken S.V."/>
            <person name="Utterback T."/>
            <person name="Reidmuller S."/>
            <person name="Feldblyum T."/>
            <person name="Hsiao J."/>
            <person name="Zismann V."/>
            <person name="Iobst S."/>
            <person name="de Vazeille A.R."/>
            <person name="Buell C.R."/>
            <person name="Ying K."/>
            <person name="Li Y."/>
            <person name="Lu T."/>
            <person name="Huang Y."/>
            <person name="Zhao Q."/>
            <person name="Feng Q."/>
            <person name="Zhang L."/>
            <person name="Zhu J."/>
            <person name="Weng Q."/>
            <person name="Mu J."/>
            <person name="Lu Y."/>
            <person name="Fan D."/>
            <person name="Liu Y."/>
            <person name="Guan J."/>
            <person name="Zhang Y."/>
            <person name="Yu S."/>
            <person name="Liu X."/>
            <person name="Zhang Y."/>
            <person name="Hong G."/>
            <person name="Han B."/>
            <person name="Choisne N."/>
            <person name="Demange N."/>
            <person name="Orjeda G."/>
            <person name="Samain S."/>
            <person name="Cattolico L."/>
            <person name="Pelletier E."/>
            <person name="Couloux A."/>
            <person name="Segurens B."/>
            <person name="Wincker P."/>
            <person name="D'Hont A."/>
            <person name="Scarpelli C."/>
            <person name="Weissenbach J."/>
            <person name="Salanoubat M."/>
            <person name="Quetier F."/>
            <person name="Yu Y."/>
            <person name="Kim H.R."/>
            <person name="Rambo T."/>
            <person name="Currie J."/>
            <person name="Collura K."/>
            <person name="Luo M."/>
            <person name="Yang T."/>
            <person name="Ammiraju J.S.S."/>
            <person name="Engler F."/>
            <person name="Soderlund C."/>
            <person name="Wing R.A."/>
            <person name="Palmer L.E."/>
            <person name="de la Bastide M."/>
            <person name="Spiegel L."/>
            <person name="Nascimento L."/>
            <person name="Zutavern T."/>
            <person name="O'Shaughnessy A."/>
            <person name="Dike S."/>
            <person name="Dedhia N."/>
            <person name="Preston R."/>
            <person name="Balija V."/>
            <person name="McCombie W.R."/>
            <person name="Chow T."/>
            <person name="Chen H."/>
            <person name="Chung M."/>
            <person name="Chen C."/>
            <person name="Shaw J."/>
            <person name="Wu H."/>
            <person name="Hsiao K."/>
            <person name="Chao Y."/>
            <person name="Chu M."/>
            <person name="Cheng C."/>
            <person name="Hour A."/>
            <person name="Lee P."/>
            <person name="Lin S."/>
            <person name="Lin Y."/>
            <person name="Liou J."/>
            <person name="Liu S."/>
            <person name="Hsing Y."/>
            <person name="Raghuvanshi S."/>
            <person name="Mohanty A."/>
            <person name="Bharti A.K."/>
            <person name="Gaur A."/>
            <person name="Gupta V."/>
            <person name="Kumar D."/>
            <person name="Ravi V."/>
            <person name="Vij S."/>
            <person name="Kapur A."/>
            <person name="Khurana P."/>
            <person name="Khurana P."/>
            <person name="Khurana J.P."/>
            <person name="Tyagi A.K."/>
            <person name="Gaikwad K."/>
            <person name="Singh A."/>
            <person name="Dalal V."/>
            <person name="Srivastava S."/>
            <person name="Dixit A."/>
            <person name="Pal A.K."/>
            <person name="Ghazi I.A."/>
            <person name="Yadav M."/>
            <person name="Pandit A."/>
            <person name="Bhargava A."/>
            <person name="Sureshbabu K."/>
            <person name="Batra K."/>
            <person name="Sharma T.R."/>
            <person name="Mohapatra T."/>
            <person name="Singh N.K."/>
            <person name="Messing J."/>
            <person name="Nelson A.B."/>
            <person name="Fuks G."/>
            <person name="Kavchok S."/>
            <person name="Keizer G."/>
            <person name="Linton E."/>
            <person name="Llaca V."/>
            <person name="Song R."/>
            <person name="Tanyolac B."/>
            <person name="Young S."/>
            <person name="Ho-Il K."/>
            <person name="Hahn J.H."/>
            <person name="Sangsakoo G."/>
            <person name="Vanavichit A."/>
            <person name="de Mattos Luiz.A.T."/>
            <person name="Zimmer P.D."/>
            <person name="Malone G."/>
            <person name="Dellagostin O."/>
            <person name="de Oliveira A.C."/>
            <person name="Bevan M."/>
            <person name="Bancroft I."/>
            <person name="Minx P."/>
            <person name="Cordum H."/>
            <person name="Wilson R."/>
            <person name="Cheng Z."/>
            <person name="Jin W."/>
            <person name="Jiang J."/>
            <person name="Leong S.A."/>
            <person name="Iwama H."/>
            <person name="Gojobori T."/>
            <person name="Itoh T."/>
            <person name="Niimura Y."/>
            <person name="Fujii Y."/>
            <person name="Habara T."/>
            <person name="Sakai H."/>
            <person name="Sato Y."/>
            <person name="Wilson G."/>
            <person name="Kumar K."/>
            <person name="McCouch S."/>
            <person name="Juretic N."/>
            <person name="Hoen D."/>
            <person name="Wright S."/>
            <person name="Bruskiewich R."/>
            <person name="Bureau T."/>
            <person name="Miyao A."/>
            <person name="Hirochika H."/>
            <person name="Nishikawa T."/>
            <person name="Kadowaki K."/>
            <person name="Sugiura M."/>
            <person name="Burr B."/>
            <person name="Sasaki T."/>
        </authorList>
    </citation>
    <scope>NUCLEOTIDE SEQUENCE [LARGE SCALE GENOMIC DNA]</scope>
    <source>
        <strain evidence="3">cv. Nipponbare</strain>
    </source>
</reference>
<dbReference type="EMBL" id="AP014966">
    <property type="protein sequence ID" value="BAT11207.1"/>
    <property type="molecule type" value="Genomic_DNA"/>
</dbReference>
<evidence type="ECO:0000313" key="3">
    <source>
        <dbReference type="Proteomes" id="UP000059680"/>
    </source>
</evidence>
<accession>A0A0P0XVS8</accession>
<dbReference type="Proteomes" id="UP000059680">
    <property type="component" value="Chromosome 10"/>
</dbReference>
<keyword evidence="3" id="KW-1185">Reference proteome</keyword>
<sequence>MSVGTPSPVATMVCVGGNAVVGATTTPSPQAPRPPPTTSLHLVAATSMATPSSSSLHPRFYLSAIDEDRPWYQADNDAAGLEELLTACPSSLTGPRCGTSSTTTWQGSGSSSPRAPPSPTSPRHGTPWLAARNR</sequence>
<evidence type="ECO:0000256" key="1">
    <source>
        <dbReference type="SAM" id="MobiDB-lite"/>
    </source>
</evidence>
<reference evidence="2 3" key="2">
    <citation type="journal article" date="2013" name="Plant Cell Physiol.">
        <title>Rice Annotation Project Database (RAP-DB): an integrative and interactive database for rice genomics.</title>
        <authorList>
            <person name="Sakai H."/>
            <person name="Lee S.S."/>
            <person name="Tanaka T."/>
            <person name="Numa H."/>
            <person name="Kim J."/>
            <person name="Kawahara Y."/>
            <person name="Wakimoto H."/>
            <person name="Yang C.C."/>
            <person name="Iwamoto M."/>
            <person name="Abe T."/>
            <person name="Yamada Y."/>
            <person name="Muto A."/>
            <person name="Inokuchi H."/>
            <person name="Ikemura T."/>
            <person name="Matsumoto T."/>
            <person name="Sasaki T."/>
            <person name="Itoh T."/>
        </authorList>
    </citation>
    <scope>NUCLEOTIDE SEQUENCE [LARGE SCALE GENOMIC DNA]</scope>
    <source>
        <strain evidence="3">cv. Nipponbare</strain>
    </source>
</reference>
<protein>
    <submittedName>
        <fullName evidence="2">Os10g0465500 protein</fullName>
    </submittedName>
</protein>
<dbReference type="PaxDb" id="39947-A0A0P0XVS8"/>
<gene>
    <name evidence="2" type="ordered locus">Os10g0465500</name>
    <name evidence="2" type="ORF">OSNPB_100465500</name>
</gene>
<organism evidence="2 3">
    <name type="scientific">Oryza sativa subsp. japonica</name>
    <name type="common">Rice</name>
    <dbReference type="NCBI Taxonomy" id="39947"/>
    <lineage>
        <taxon>Eukaryota</taxon>
        <taxon>Viridiplantae</taxon>
        <taxon>Streptophyta</taxon>
        <taxon>Embryophyta</taxon>
        <taxon>Tracheophyta</taxon>
        <taxon>Spermatophyta</taxon>
        <taxon>Magnoliopsida</taxon>
        <taxon>Liliopsida</taxon>
        <taxon>Poales</taxon>
        <taxon>Poaceae</taxon>
        <taxon>BOP clade</taxon>
        <taxon>Oryzoideae</taxon>
        <taxon>Oryzeae</taxon>
        <taxon>Oryzinae</taxon>
        <taxon>Oryza</taxon>
        <taxon>Oryza sativa</taxon>
    </lineage>
</organism>
<reference evidence="2 3" key="3">
    <citation type="journal article" date="2013" name="Rice">
        <title>Improvement of the Oryza sativa Nipponbare reference genome using next generation sequence and optical map data.</title>
        <authorList>
            <person name="Kawahara Y."/>
            <person name="de la Bastide M."/>
            <person name="Hamilton J.P."/>
            <person name="Kanamori H."/>
            <person name="McCombie W.R."/>
            <person name="Ouyang S."/>
            <person name="Schwartz D.C."/>
            <person name="Tanaka T."/>
            <person name="Wu J."/>
            <person name="Zhou S."/>
            <person name="Childs K.L."/>
            <person name="Davidson R.M."/>
            <person name="Lin H."/>
            <person name="Quesada-Ocampo L."/>
            <person name="Vaillancourt B."/>
            <person name="Sakai H."/>
            <person name="Lee S.S."/>
            <person name="Kim J."/>
            <person name="Numa H."/>
            <person name="Itoh T."/>
            <person name="Buell C.R."/>
            <person name="Matsumoto T."/>
        </authorList>
    </citation>
    <scope>NUCLEOTIDE SEQUENCE [LARGE SCALE GENOMIC DNA]</scope>
    <source>
        <strain evidence="3">cv. Nipponbare</strain>
    </source>
</reference>
<feature type="region of interest" description="Disordered" evidence="1">
    <location>
        <begin position="91"/>
        <end position="134"/>
    </location>
</feature>
<dbReference type="InParanoid" id="A0A0P0XVS8"/>
<name>A0A0P0XVS8_ORYSJ</name>